<organism evidence="10 11">
    <name type="scientific">Tractidigestivibacter scatoligenes</name>
    <name type="common">Olsenella scatoligenes</name>
    <dbReference type="NCBI Taxonomy" id="1299998"/>
    <lineage>
        <taxon>Bacteria</taxon>
        <taxon>Bacillati</taxon>
        <taxon>Actinomycetota</taxon>
        <taxon>Coriobacteriia</taxon>
        <taxon>Coriobacteriales</taxon>
        <taxon>Atopobiaceae</taxon>
        <taxon>Tractidigestivibacter</taxon>
    </lineage>
</organism>
<reference evidence="10 11" key="1">
    <citation type="submission" date="2015-12" db="EMBL/GenBank/DDBJ databases">
        <title>Draft Genome Sequence of Olsenella scatoligenes SK9K4T; a Producer of 3-Methylindole- (skatole) and 4-Methylphenol- (p-cresol) Isolated from Pig Feces.</title>
        <authorList>
            <person name="Li X."/>
            <person name="Borg B."/>
            <person name="Canibe N."/>
        </authorList>
    </citation>
    <scope>NUCLEOTIDE SEQUENCE [LARGE SCALE GENOMIC DNA]</scope>
    <source>
        <strain evidence="10 11">SK9K4</strain>
    </source>
</reference>
<proteinExistence type="inferred from homology"/>
<dbReference type="AlphaFoldDB" id="A0A100YVN1"/>
<evidence type="ECO:0000313" key="10">
    <source>
        <dbReference type="EMBL" id="KUH58534.1"/>
    </source>
</evidence>
<comment type="caution">
    <text evidence="10">The sequence shown here is derived from an EMBL/GenBank/DDBJ whole genome shotgun (WGS) entry which is preliminary data.</text>
</comment>
<dbReference type="InterPro" id="IPR001206">
    <property type="entry name" value="Diacylglycerol_kinase_cat_dom"/>
</dbReference>
<dbReference type="STRING" id="1299998.AUL39_05970"/>
<keyword evidence="7" id="KW-0443">Lipid metabolism</keyword>
<dbReference type="GO" id="GO:0008654">
    <property type="term" value="P:phospholipid biosynthetic process"/>
    <property type="evidence" value="ECO:0007669"/>
    <property type="project" value="UniProtKB-KW"/>
</dbReference>
<dbReference type="GO" id="GO:0005524">
    <property type="term" value="F:ATP binding"/>
    <property type="evidence" value="ECO:0007669"/>
    <property type="project" value="UniProtKB-KW"/>
</dbReference>
<protein>
    <submittedName>
        <fullName evidence="10">Diacylglycerol kinase</fullName>
    </submittedName>
</protein>
<dbReference type="OrthoDB" id="142078at2"/>
<evidence type="ECO:0000256" key="7">
    <source>
        <dbReference type="ARBA" id="ARBA00023209"/>
    </source>
</evidence>
<keyword evidence="3" id="KW-0808">Transferase</keyword>
<accession>A0A100YVN1</accession>
<dbReference type="InterPro" id="IPR045540">
    <property type="entry name" value="YegS/DAGK_C"/>
</dbReference>
<evidence type="ECO:0000256" key="1">
    <source>
        <dbReference type="ARBA" id="ARBA00001946"/>
    </source>
</evidence>
<evidence type="ECO:0000256" key="3">
    <source>
        <dbReference type="ARBA" id="ARBA00022679"/>
    </source>
</evidence>
<dbReference type="PROSITE" id="PS50146">
    <property type="entry name" value="DAGK"/>
    <property type="match status" value="1"/>
</dbReference>
<dbReference type="Pfam" id="PF00781">
    <property type="entry name" value="DAGK_cat"/>
    <property type="match status" value="1"/>
</dbReference>
<dbReference type="EMBL" id="LOJF01000009">
    <property type="protein sequence ID" value="KUH58534.1"/>
    <property type="molecule type" value="Genomic_DNA"/>
</dbReference>
<dbReference type="InterPro" id="IPR050187">
    <property type="entry name" value="Lipid_Phosphate_FormReg"/>
</dbReference>
<evidence type="ECO:0000256" key="6">
    <source>
        <dbReference type="ARBA" id="ARBA00022840"/>
    </source>
</evidence>
<dbReference type="SMART" id="SM00046">
    <property type="entry name" value="DAGKc"/>
    <property type="match status" value="1"/>
</dbReference>
<dbReference type="PANTHER" id="PTHR12358">
    <property type="entry name" value="SPHINGOSINE KINASE"/>
    <property type="match status" value="1"/>
</dbReference>
<dbReference type="InterPro" id="IPR016064">
    <property type="entry name" value="NAD/diacylglycerol_kinase_sf"/>
</dbReference>
<sequence length="309" mass="33202">MGTSPLGRTFVIANPAANRGEGAEGAAFVQRFLDSYRGATTAHKLILTKAAGDAQNLAREAQDFDSVIALGGDGVIHEVVNGLMERDANDRPQLGIVPMGSGNDFARTLGMAINDPSRALAQLVRGRVTPLEVGRVNGVYFMETLSFGMDAAIALDTVKRRQEETTSQHGEGLFITSGIRIFSEGSNGWPCRARFDERPEVTLPTVIFAVQVGPTYGGGFAICPDADPSDGLLDVCYNVKIPSRPWLLSLLGLARFGRHTGSSCVNLLKFTHATMDFETQPPCQVDGEELCGTYFEVDVVPKALRVIVP</sequence>
<dbReference type="RefSeq" id="WP_059054679.1">
    <property type="nucleotide sequence ID" value="NZ_LOJF01000009.1"/>
</dbReference>
<dbReference type="InterPro" id="IPR005218">
    <property type="entry name" value="Diacylglycerol/lipid_kinase"/>
</dbReference>
<keyword evidence="5 10" id="KW-0418">Kinase</keyword>
<dbReference type="SUPFAM" id="SSF111331">
    <property type="entry name" value="NAD kinase/diacylglycerol kinase-like"/>
    <property type="match status" value="1"/>
</dbReference>
<keyword evidence="4" id="KW-0547">Nucleotide-binding</keyword>
<evidence type="ECO:0000256" key="5">
    <source>
        <dbReference type="ARBA" id="ARBA00022777"/>
    </source>
</evidence>
<comment type="cofactor">
    <cofactor evidence="1">
        <name>Mg(2+)</name>
        <dbReference type="ChEBI" id="CHEBI:18420"/>
    </cofactor>
</comment>
<dbReference type="PANTHER" id="PTHR12358:SF54">
    <property type="entry name" value="SPHINGOSINE KINASE RELATED PROTEIN"/>
    <property type="match status" value="1"/>
</dbReference>
<dbReference type="GO" id="GO:0016301">
    <property type="term" value="F:kinase activity"/>
    <property type="evidence" value="ECO:0007669"/>
    <property type="project" value="UniProtKB-KW"/>
</dbReference>
<evidence type="ECO:0000313" key="11">
    <source>
        <dbReference type="Proteomes" id="UP000054078"/>
    </source>
</evidence>
<evidence type="ECO:0000256" key="8">
    <source>
        <dbReference type="ARBA" id="ARBA00023264"/>
    </source>
</evidence>
<keyword evidence="8" id="KW-1208">Phospholipid metabolism</keyword>
<evidence type="ECO:0000259" key="9">
    <source>
        <dbReference type="PROSITE" id="PS50146"/>
    </source>
</evidence>
<gene>
    <name evidence="10" type="ORF">AUL39_05970</name>
</gene>
<keyword evidence="11" id="KW-1185">Reference proteome</keyword>
<comment type="similarity">
    <text evidence="2">Belongs to the diacylglycerol/lipid kinase family.</text>
</comment>
<evidence type="ECO:0000256" key="4">
    <source>
        <dbReference type="ARBA" id="ARBA00022741"/>
    </source>
</evidence>
<keyword evidence="7" id="KW-0444">Lipid biosynthesis</keyword>
<dbReference type="Proteomes" id="UP000054078">
    <property type="component" value="Unassembled WGS sequence"/>
</dbReference>
<feature type="domain" description="DAGKc" evidence="9">
    <location>
        <begin position="4"/>
        <end position="140"/>
    </location>
</feature>
<keyword evidence="7" id="KW-0594">Phospholipid biosynthesis</keyword>
<name>A0A100YVN1_TRASO</name>
<dbReference type="Gene3D" id="3.40.50.10330">
    <property type="entry name" value="Probable inorganic polyphosphate/atp-NAD kinase, domain 1"/>
    <property type="match status" value="1"/>
</dbReference>
<dbReference type="Pfam" id="PF19279">
    <property type="entry name" value="YegS_C"/>
    <property type="match status" value="1"/>
</dbReference>
<dbReference type="Gene3D" id="2.60.200.40">
    <property type="match status" value="1"/>
</dbReference>
<evidence type="ECO:0000256" key="2">
    <source>
        <dbReference type="ARBA" id="ARBA00005983"/>
    </source>
</evidence>
<dbReference type="NCBIfam" id="TIGR00147">
    <property type="entry name" value="YegS/Rv2252/BmrU family lipid kinase"/>
    <property type="match status" value="1"/>
</dbReference>
<dbReference type="InterPro" id="IPR017438">
    <property type="entry name" value="ATP-NAD_kinase_N"/>
</dbReference>
<keyword evidence="6" id="KW-0067">ATP-binding</keyword>